<protein>
    <submittedName>
        <fullName evidence="1">Uncharacterized protein</fullName>
    </submittedName>
</protein>
<evidence type="ECO:0000313" key="1">
    <source>
        <dbReference type="EMBL" id="MDN4573616.1"/>
    </source>
</evidence>
<name>A0AAW7MLF3_9BURK</name>
<comment type="caution">
    <text evidence="1">The sequence shown here is derived from an EMBL/GenBank/DDBJ whole genome shotgun (WGS) entry which is preliminary data.</text>
</comment>
<keyword evidence="3" id="KW-1185">Reference proteome</keyword>
<evidence type="ECO:0000313" key="4">
    <source>
        <dbReference type="Proteomes" id="UP001172791"/>
    </source>
</evidence>
<evidence type="ECO:0000313" key="2">
    <source>
        <dbReference type="EMBL" id="MDN4578158.1"/>
    </source>
</evidence>
<dbReference type="RefSeq" id="WP_301234472.1">
    <property type="nucleotide sequence ID" value="NZ_QAIC01000037.1"/>
</dbReference>
<proteinExistence type="predicted"/>
<accession>A0AAW7MLF3</accession>
<evidence type="ECO:0000313" key="3">
    <source>
        <dbReference type="Proteomes" id="UP001172788"/>
    </source>
</evidence>
<sequence length="382" mass="41704">MSRDDLLKRLADITPDQLAAYLDLRGWRKDADLGAMASVWHRPEPQQEDAEVLLPSLQRRAKDFGRRLVDAVTAIADFEGRPVLDIVRDVAGYFSDRVRVRVFHFDVEGGTIPLDDGVLLNQRARDLMEAAALASTSKRRQFTGRKSDEMNEYLRSLRLGQTEVGSYVVNIIAPVPVQQTPQLGLPSVPTTHLVTATLSSGLRALDDAIGTIASGGNTIVLDEAVSNGASANLCDALVGLSGADQKRGFEVTITPASSGLEPSPPVKFVFDRDKVERVAAAAAYYKREDYTLYDRTITGSVEKLDRPLADETGTVTIAVTLNGQPKNVAVELDKDEYQQAVLAHGEKSLVQCHGDVRVMSRGARLVNPRNFKVIKNGDLLEP</sequence>
<dbReference type="Proteomes" id="UP001172788">
    <property type="component" value="Unassembled WGS sequence"/>
</dbReference>
<gene>
    <name evidence="1" type="ORF">DBA34_10135</name>
    <name evidence="2" type="ORF">DBB29_08515</name>
</gene>
<dbReference type="Proteomes" id="UP001172791">
    <property type="component" value="Unassembled WGS sequence"/>
</dbReference>
<organism evidence="1 4">
    <name type="scientific">Pandoraea cepalis</name>
    <dbReference type="NCBI Taxonomy" id="2508294"/>
    <lineage>
        <taxon>Bacteria</taxon>
        <taxon>Pseudomonadati</taxon>
        <taxon>Pseudomonadota</taxon>
        <taxon>Betaproteobacteria</taxon>
        <taxon>Burkholderiales</taxon>
        <taxon>Burkholderiaceae</taxon>
        <taxon>Pandoraea</taxon>
    </lineage>
</organism>
<dbReference type="EMBL" id="QAID01000035">
    <property type="protein sequence ID" value="MDN4578158.1"/>
    <property type="molecule type" value="Genomic_DNA"/>
</dbReference>
<dbReference type="AlphaFoldDB" id="A0AAW7MLF3"/>
<dbReference type="EMBL" id="QAIC01000037">
    <property type="protein sequence ID" value="MDN4573616.1"/>
    <property type="molecule type" value="Genomic_DNA"/>
</dbReference>
<reference evidence="1" key="1">
    <citation type="submission" date="2018-04" db="EMBL/GenBank/DDBJ databases">
        <authorList>
            <person name="Jy Z."/>
        </authorList>
    </citation>
    <scope>NUCLEOTIDE SEQUENCE</scope>
    <source>
        <strain evidence="2">AS13</strain>
        <strain evidence="1">LA18</strain>
    </source>
</reference>